<comment type="caution">
    <text evidence="1">The sequence shown here is derived from an EMBL/GenBank/DDBJ whole genome shotgun (WGS) entry which is preliminary data.</text>
</comment>
<protein>
    <submittedName>
        <fullName evidence="1">Uncharacterized protein</fullName>
    </submittedName>
</protein>
<gene>
    <name evidence="1" type="ORF">BTO11_08850</name>
</gene>
<sequence>MGIITIYPYILTIGVTVISRKLTENDDVISTDIKHLNDTKEIVHSVSYREINQTKNCQDIKANWMLLTQSSYMCN</sequence>
<accession>A0A2S7UVJ1</accession>
<dbReference type="EMBL" id="MSCH01000003">
    <property type="protein sequence ID" value="PQJ53758.1"/>
    <property type="molecule type" value="Genomic_DNA"/>
</dbReference>
<dbReference type="AlphaFoldDB" id="A0A2S7UVJ1"/>
<name>A0A2S7UVJ1_9GAMM</name>
<evidence type="ECO:0000313" key="2">
    <source>
        <dbReference type="Proteomes" id="UP000239007"/>
    </source>
</evidence>
<dbReference type="Proteomes" id="UP000239007">
    <property type="component" value="Unassembled WGS sequence"/>
</dbReference>
<reference evidence="1 2" key="1">
    <citation type="submission" date="2016-12" db="EMBL/GenBank/DDBJ databases">
        <title>Diversity of luminous bacteria.</title>
        <authorList>
            <person name="Yoshizawa S."/>
            <person name="Kogure K."/>
        </authorList>
    </citation>
    <scope>NUCLEOTIDE SEQUENCE [LARGE SCALE GENOMIC DNA]</scope>
    <source>
        <strain evidence="1 2">SA4-48</strain>
    </source>
</reference>
<evidence type="ECO:0000313" key="1">
    <source>
        <dbReference type="EMBL" id="PQJ53758.1"/>
    </source>
</evidence>
<keyword evidence="2" id="KW-1185">Reference proteome</keyword>
<proteinExistence type="predicted"/>
<organism evidence="1 2">
    <name type="scientific">Psychrosphaera saromensis</name>
    <dbReference type="NCBI Taxonomy" id="716813"/>
    <lineage>
        <taxon>Bacteria</taxon>
        <taxon>Pseudomonadati</taxon>
        <taxon>Pseudomonadota</taxon>
        <taxon>Gammaproteobacteria</taxon>
        <taxon>Alteromonadales</taxon>
        <taxon>Pseudoalteromonadaceae</taxon>
        <taxon>Psychrosphaera</taxon>
    </lineage>
</organism>